<dbReference type="GO" id="GO:0005886">
    <property type="term" value="C:plasma membrane"/>
    <property type="evidence" value="ECO:0007669"/>
    <property type="project" value="UniProtKB-SubCell"/>
</dbReference>
<name>A0AAQ4DEK7_AMBAM</name>
<evidence type="ECO:0000256" key="3">
    <source>
        <dbReference type="ARBA" id="ARBA00022448"/>
    </source>
</evidence>
<dbReference type="Proteomes" id="UP001321473">
    <property type="component" value="Unassembled WGS sequence"/>
</dbReference>
<dbReference type="Pfam" id="PF03189">
    <property type="entry name" value="Otopetrin"/>
    <property type="match status" value="2"/>
</dbReference>
<organism evidence="12 13">
    <name type="scientific">Amblyomma americanum</name>
    <name type="common">Lone star tick</name>
    <dbReference type="NCBI Taxonomy" id="6943"/>
    <lineage>
        <taxon>Eukaryota</taxon>
        <taxon>Metazoa</taxon>
        <taxon>Ecdysozoa</taxon>
        <taxon>Arthropoda</taxon>
        <taxon>Chelicerata</taxon>
        <taxon>Arachnida</taxon>
        <taxon>Acari</taxon>
        <taxon>Parasitiformes</taxon>
        <taxon>Ixodida</taxon>
        <taxon>Ixodoidea</taxon>
        <taxon>Ixodidae</taxon>
        <taxon>Amblyomminae</taxon>
        <taxon>Amblyomma</taxon>
    </lineage>
</organism>
<evidence type="ECO:0000256" key="9">
    <source>
        <dbReference type="ARBA" id="ARBA00023136"/>
    </source>
</evidence>
<keyword evidence="5 11" id="KW-0812">Transmembrane</keyword>
<feature type="transmembrane region" description="Helical" evidence="11">
    <location>
        <begin position="498"/>
        <end position="515"/>
    </location>
</feature>
<dbReference type="GO" id="GO:0015252">
    <property type="term" value="F:proton channel activity"/>
    <property type="evidence" value="ECO:0007669"/>
    <property type="project" value="InterPro"/>
</dbReference>
<proteinExistence type="inferred from homology"/>
<keyword evidence="3" id="KW-0813">Transport</keyword>
<dbReference type="PANTHER" id="PTHR21522:SF58">
    <property type="entry name" value="AGAP000074-PA"/>
    <property type="match status" value="1"/>
</dbReference>
<comment type="caution">
    <text evidence="12">The sequence shown here is derived from an EMBL/GenBank/DDBJ whole genome shotgun (WGS) entry which is preliminary data.</text>
</comment>
<evidence type="ECO:0000256" key="11">
    <source>
        <dbReference type="SAM" id="Phobius"/>
    </source>
</evidence>
<accession>A0AAQ4DEK7</accession>
<evidence type="ECO:0000256" key="1">
    <source>
        <dbReference type="ARBA" id="ARBA00004651"/>
    </source>
</evidence>
<evidence type="ECO:0000256" key="8">
    <source>
        <dbReference type="ARBA" id="ARBA00023065"/>
    </source>
</evidence>
<evidence type="ECO:0000256" key="5">
    <source>
        <dbReference type="ARBA" id="ARBA00022692"/>
    </source>
</evidence>
<evidence type="ECO:0000256" key="10">
    <source>
        <dbReference type="ARBA" id="ARBA00023303"/>
    </source>
</evidence>
<sequence>MDSLPEQLAALRDRKVEFAECNNNSENEDHLVSTKASAVADEPLSTVTLPAKCGDQDKACCPSAGSVRSSKSAGVTWSQSVIEHAVQSTTRYSKEEDVARPRRFFSVVLSCIYGVFVFTMGATFCVADRVLDEFHAPEIFSIAIASVGMGWLALFHLDILWYKHSASRQVRSKRSIQALLWRGCNTKDVLNIVFHVQRPTYSFYQLFMAFKYSNIVINHSTGLAKFGFMHMIGTCLYFWFSSIVQEYRHNVHDDDDDVYLAVNNDSAHASHGNGSSASRGGPMFDTIAITPYLHPFTIEYNIILAGVWFIVWQHVGTEPSHHLARRESVPESLSAQQDASYHSNLVVSADCHAANKGLFAGIFLLLTAIVSLVIGQVAFSGAGYDGVESVIFLVQDTALVVVALLAVVWGYVEISKLDFNVHPITLLDDVLLYVPLPFYFVYYIMSVTADVWYWNFTSVVSHLLTVAQVVLQTLFLSDGLRRCSNSRRHRFTKPGREMVTFLIICNVTIWVTNTFNMEKYHLNQHVRLCFGDDAWVMVKHATFPLMLFYRFHASVCLADIWKSAYESGD</sequence>
<keyword evidence="10" id="KW-0407">Ion channel</keyword>
<keyword evidence="6" id="KW-0375">Hydrogen ion transport</keyword>
<protein>
    <submittedName>
        <fullName evidence="12">Uncharacterized protein</fullName>
    </submittedName>
</protein>
<gene>
    <name evidence="12" type="ORF">V5799_027836</name>
</gene>
<evidence type="ECO:0000256" key="6">
    <source>
        <dbReference type="ARBA" id="ARBA00022781"/>
    </source>
</evidence>
<keyword evidence="9 11" id="KW-0472">Membrane</keyword>
<dbReference type="InterPro" id="IPR004878">
    <property type="entry name" value="Otopetrin"/>
</dbReference>
<keyword evidence="7 11" id="KW-1133">Transmembrane helix</keyword>
<keyword evidence="13" id="KW-1185">Reference proteome</keyword>
<evidence type="ECO:0000313" key="13">
    <source>
        <dbReference type="Proteomes" id="UP001321473"/>
    </source>
</evidence>
<keyword evidence="8" id="KW-0406">Ion transport</keyword>
<dbReference type="PANTHER" id="PTHR21522">
    <property type="entry name" value="PROTON CHANNEL OTOP"/>
    <property type="match status" value="1"/>
</dbReference>
<feature type="transmembrane region" description="Helical" evidence="11">
    <location>
        <begin position="139"/>
        <end position="162"/>
    </location>
</feature>
<evidence type="ECO:0000313" key="12">
    <source>
        <dbReference type="EMBL" id="KAK8760897.1"/>
    </source>
</evidence>
<evidence type="ECO:0000256" key="2">
    <source>
        <dbReference type="ARBA" id="ARBA00006513"/>
    </source>
</evidence>
<feature type="transmembrane region" description="Helical" evidence="11">
    <location>
        <begin position="358"/>
        <end position="379"/>
    </location>
</feature>
<keyword evidence="4" id="KW-1003">Cell membrane</keyword>
<reference evidence="12 13" key="1">
    <citation type="journal article" date="2023" name="Arcadia Sci">
        <title>De novo assembly of a long-read Amblyomma americanum tick genome.</title>
        <authorList>
            <person name="Chou S."/>
            <person name="Poskanzer K.E."/>
            <person name="Rollins M."/>
            <person name="Thuy-Boun P.S."/>
        </authorList>
    </citation>
    <scope>NUCLEOTIDE SEQUENCE [LARGE SCALE GENOMIC DNA]</scope>
    <source>
        <strain evidence="12">F_SG_1</strain>
        <tissue evidence="12">Salivary glands</tissue>
    </source>
</reference>
<dbReference type="EMBL" id="JARKHS020031765">
    <property type="protein sequence ID" value="KAK8760897.1"/>
    <property type="molecule type" value="Genomic_DNA"/>
</dbReference>
<evidence type="ECO:0000256" key="4">
    <source>
        <dbReference type="ARBA" id="ARBA00022475"/>
    </source>
</evidence>
<comment type="subcellular location">
    <subcellularLocation>
        <location evidence="1">Cell membrane</location>
        <topology evidence="1">Multi-pass membrane protein</topology>
    </subcellularLocation>
</comment>
<evidence type="ECO:0000256" key="7">
    <source>
        <dbReference type="ARBA" id="ARBA00022989"/>
    </source>
</evidence>
<comment type="similarity">
    <text evidence="2">Belongs to the otopetrin family.</text>
</comment>
<feature type="transmembrane region" description="Helical" evidence="11">
    <location>
        <begin position="424"/>
        <end position="445"/>
    </location>
</feature>
<feature type="transmembrane region" description="Helical" evidence="11">
    <location>
        <begin position="391"/>
        <end position="412"/>
    </location>
</feature>
<dbReference type="AlphaFoldDB" id="A0AAQ4DEK7"/>
<feature type="transmembrane region" description="Helical" evidence="11">
    <location>
        <begin position="104"/>
        <end position="127"/>
    </location>
</feature>